<name>A0A9D2KIH1_9MICO</name>
<comment type="caution">
    <text evidence="2">The sequence shown here is derived from an EMBL/GenBank/DDBJ whole genome shotgun (WGS) entry which is preliminary data.</text>
</comment>
<evidence type="ECO:0000256" key="1">
    <source>
        <dbReference type="SAM" id="SignalP"/>
    </source>
</evidence>
<reference evidence="2" key="2">
    <citation type="submission" date="2021-04" db="EMBL/GenBank/DDBJ databases">
        <authorList>
            <person name="Gilroy R."/>
        </authorList>
    </citation>
    <scope>NUCLEOTIDE SEQUENCE</scope>
    <source>
        <strain evidence="2">ChiHjej8B7-3636</strain>
    </source>
</reference>
<feature type="signal peptide" evidence="1">
    <location>
        <begin position="1"/>
        <end position="24"/>
    </location>
</feature>
<proteinExistence type="predicted"/>
<dbReference type="EMBL" id="DXAM01000155">
    <property type="protein sequence ID" value="HJA05491.1"/>
    <property type="molecule type" value="Genomic_DNA"/>
</dbReference>
<keyword evidence="2" id="KW-0489">Methyltransferase</keyword>
<gene>
    <name evidence="2" type="ORF">H9800_11620</name>
</gene>
<reference evidence="2" key="1">
    <citation type="journal article" date="2021" name="PeerJ">
        <title>Extensive microbial diversity within the chicken gut microbiome revealed by metagenomics and culture.</title>
        <authorList>
            <person name="Gilroy R."/>
            <person name="Ravi A."/>
            <person name="Getino M."/>
            <person name="Pursley I."/>
            <person name="Horton D.L."/>
            <person name="Alikhan N.F."/>
            <person name="Baker D."/>
            <person name="Gharbi K."/>
            <person name="Hall N."/>
            <person name="Watson M."/>
            <person name="Adriaenssens E.M."/>
            <person name="Foster-Nyarko E."/>
            <person name="Jarju S."/>
            <person name="Secka A."/>
            <person name="Antonio M."/>
            <person name="Oren A."/>
            <person name="Chaudhuri R.R."/>
            <person name="La Ragione R."/>
            <person name="Hildebrand F."/>
            <person name="Pallen M.J."/>
        </authorList>
    </citation>
    <scope>NUCLEOTIDE SEQUENCE</scope>
    <source>
        <strain evidence="2">ChiHjej8B7-3636</strain>
    </source>
</reference>
<evidence type="ECO:0000313" key="3">
    <source>
        <dbReference type="Proteomes" id="UP000824220"/>
    </source>
</evidence>
<sequence>MKSRIIASLAAAGLVLMTATGCNMVTTQATTFEYTASDGVNLPRLADGGLEVRNALVVADRDGAEGNLVAVLANTSADAQTLSVDWGTGDASFDVPAGETVSLGSNEEPYLISDLDVLPGSTISMFFQPGDAEAVELEVPVLDNCLTEYADLAPNDPADNAEACAPVETVDESH</sequence>
<evidence type="ECO:0000313" key="2">
    <source>
        <dbReference type="EMBL" id="HJA05491.1"/>
    </source>
</evidence>
<keyword evidence="1" id="KW-0732">Signal</keyword>
<feature type="chain" id="PRO_5038745281" evidence="1">
    <location>
        <begin position="25"/>
        <end position="174"/>
    </location>
</feature>
<accession>A0A9D2KIH1</accession>
<dbReference type="PROSITE" id="PS51257">
    <property type="entry name" value="PROKAR_LIPOPROTEIN"/>
    <property type="match status" value="1"/>
</dbReference>
<keyword evidence="2" id="KW-0808">Transferase</keyword>
<dbReference type="GO" id="GO:0032259">
    <property type="term" value="P:methylation"/>
    <property type="evidence" value="ECO:0007669"/>
    <property type="project" value="UniProtKB-KW"/>
</dbReference>
<dbReference type="GO" id="GO:0008168">
    <property type="term" value="F:methyltransferase activity"/>
    <property type="evidence" value="ECO:0007669"/>
    <property type="project" value="UniProtKB-KW"/>
</dbReference>
<organism evidence="2 3">
    <name type="scientific">Candidatus Microbacterium stercoravium</name>
    <dbReference type="NCBI Taxonomy" id="2838697"/>
    <lineage>
        <taxon>Bacteria</taxon>
        <taxon>Bacillati</taxon>
        <taxon>Actinomycetota</taxon>
        <taxon>Actinomycetes</taxon>
        <taxon>Micrococcales</taxon>
        <taxon>Microbacteriaceae</taxon>
        <taxon>Microbacterium</taxon>
    </lineage>
</organism>
<dbReference type="AlphaFoldDB" id="A0A9D2KIH1"/>
<protein>
    <submittedName>
        <fullName evidence="2">DNA modification methylase</fullName>
    </submittedName>
</protein>
<dbReference type="Proteomes" id="UP000824220">
    <property type="component" value="Unassembled WGS sequence"/>
</dbReference>